<feature type="active site" evidence="6">
    <location>
        <position position="171"/>
    </location>
</feature>
<dbReference type="SUPFAM" id="SSF52096">
    <property type="entry name" value="ClpP/crotonase"/>
    <property type="match status" value="1"/>
</dbReference>
<evidence type="ECO:0000256" key="4">
    <source>
        <dbReference type="ARBA" id="ARBA00022825"/>
    </source>
</evidence>
<dbReference type="GO" id="GO:0051117">
    <property type="term" value="F:ATPase binding"/>
    <property type="evidence" value="ECO:0007669"/>
    <property type="project" value="TreeGrafter"/>
</dbReference>
<dbReference type="PROSITE" id="PS00382">
    <property type="entry name" value="CLP_PROTEASE_HIS"/>
    <property type="match status" value="1"/>
</dbReference>
<evidence type="ECO:0000256" key="5">
    <source>
        <dbReference type="ARBA" id="ARBA00034021"/>
    </source>
</evidence>
<comment type="catalytic activity">
    <reaction evidence="5 6">
        <text>Hydrolysis of proteins to small peptides in the presence of ATP and magnesium. alpha-casein is the usual test substrate. In the absence of ATP, only oligopeptides shorter than five residues are hydrolyzed (such as succinyl-Leu-Tyr-|-NHMec, and Leu-Tyr-Leu-|-Tyr-Trp, in which cleavage of the -Tyr-|-Leu- and -Tyr-|-Trp bonds also occurs).</text>
        <dbReference type="EC" id="3.4.21.92"/>
    </reaction>
</comment>
<keyword evidence="9" id="KW-1185">Reference proteome</keyword>
<dbReference type="PRINTS" id="PR00127">
    <property type="entry name" value="CLPPROTEASEP"/>
</dbReference>
<comment type="caution">
    <text evidence="8">The sequence shown here is derived from an EMBL/GenBank/DDBJ whole genome shotgun (WGS) entry which is preliminary data.</text>
</comment>
<dbReference type="AlphaFoldDB" id="A0AAW1QMQ4"/>
<dbReference type="GO" id="GO:0009536">
    <property type="term" value="C:plastid"/>
    <property type="evidence" value="ECO:0007669"/>
    <property type="project" value="UniProtKB-ARBA"/>
</dbReference>
<dbReference type="InterPro" id="IPR033135">
    <property type="entry name" value="ClpP_His_AS"/>
</dbReference>
<dbReference type="InterPro" id="IPR023562">
    <property type="entry name" value="ClpP/TepA"/>
</dbReference>
<dbReference type="CDD" id="cd07017">
    <property type="entry name" value="S14_ClpP_2"/>
    <property type="match status" value="1"/>
</dbReference>
<accession>A0AAW1QMQ4</accession>
<dbReference type="EMBL" id="JALJOS010000031">
    <property type="protein sequence ID" value="KAK9822530.1"/>
    <property type="molecule type" value="Genomic_DNA"/>
</dbReference>
<evidence type="ECO:0000256" key="6">
    <source>
        <dbReference type="PROSITE-ProRule" id="PRU10086"/>
    </source>
</evidence>
<dbReference type="Proteomes" id="UP001438707">
    <property type="component" value="Unassembled WGS sequence"/>
</dbReference>
<dbReference type="Pfam" id="PF00574">
    <property type="entry name" value="CLP_protease"/>
    <property type="match status" value="1"/>
</dbReference>
<evidence type="ECO:0000313" key="8">
    <source>
        <dbReference type="EMBL" id="KAK9822530.1"/>
    </source>
</evidence>
<reference evidence="8 9" key="1">
    <citation type="journal article" date="2024" name="Nat. Commun.">
        <title>Phylogenomics reveals the evolutionary origins of lichenization in chlorophyte algae.</title>
        <authorList>
            <person name="Puginier C."/>
            <person name="Libourel C."/>
            <person name="Otte J."/>
            <person name="Skaloud P."/>
            <person name="Haon M."/>
            <person name="Grisel S."/>
            <person name="Petersen M."/>
            <person name="Berrin J.G."/>
            <person name="Delaux P.M."/>
            <person name="Dal Grande F."/>
            <person name="Keller J."/>
        </authorList>
    </citation>
    <scope>NUCLEOTIDE SEQUENCE [LARGE SCALE GENOMIC DNA]</scope>
    <source>
        <strain evidence="8 9">SAG 2145</strain>
    </source>
</reference>
<dbReference type="InterPro" id="IPR029045">
    <property type="entry name" value="ClpP/crotonase-like_dom_sf"/>
</dbReference>
<evidence type="ECO:0000313" key="9">
    <source>
        <dbReference type="Proteomes" id="UP001438707"/>
    </source>
</evidence>
<evidence type="ECO:0000256" key="2">
    <source>
        <dbReference type="ARBA" id="ARBA00022670"/>
    </source>
</evidence>
<gene>
    <name evidence="8" type="ORF">WJX74_001761</name>
</gene>
<protein>
    <recommendedName>
        <fullName evidence="7">ATP-dependent Clp protease proteolytic subunit</fullName>
    </recommendedName>
</protein>
<dbReference type="PANTHER" id="PTHR10381">
    <property type="entry name" value="ATP-DEPENDENT CLP PROTEASE PROTEOLYTIC SUBUNIT"/>
    <property type="match status" value="1"/>
</dbReference>
<dbReference type="InterPro" id="IPR001907">
    <property type="entry name" value="ClpP"/>
</dbReference>
<evidence type="ECO:0000256" key="7">
    <source>
        <dbReference type="RuleBase" id="RU003567"/>
    </source>
</evidence>
<dbReference type="GO" id="GO:0006515">
    <property type="term" value="P:protein quality control for misfolded or incompletely synthesized proteins"/>
    <property type="evidence" value="ECO:0007669"/>
    <property type="project" value="TreeGrafter"/>
</dbReference>
<dbReference type="GO" id="GO:0009368">
    <property type="term" value="C:endopeptidase Clp complex"/>
    <property type="evidence" value="ECO:0007669"/>
    <property type="project" value="TreeGrafter"/>
</dbReference>
<dbReference type="GO" id="GO:0004252">
    <property type="term" value="F:serine-type endopeptidase activity"/>
    <property type="evidence" value="ECO:0007669"/>
    <property type="project" value="UniProtKB-EC"/>
</dbReference>
<keyword evidence="3" id="KW-0378">Hydrolase</keyword>
<evidence type="ECO:0000256" key="1">
    <source>
        <dbReference type="ARBA" id="ARBA00007039"/>
    </source>
</evidence>
<evidence type="ECO:0000256" key="3">
    <source>
        <dbReference type="ARBA" id="ARBA00022801"/>
    </source>
</evidence>
<keyword evidence="4" id="KW-0720">Serine protease</keyword>
<keyword evidence="2" id="KW-0645">Protease</keyword>
<sequence>MHTTACQYNRLAQIRPHSPYPSPARSACPQTRGPFLRRSWALRATQRRDPIIAPFVQLGEDPQDGTDMFGYLLRNRIIFIGARIDDKLATQIVASLMALENINPNEDIKMYINSSGGQAYSVVSILDAMAVVKPEISTVAFGVSASTATLLLAAGTKGKRYSMPNARIMMHQPIGGAMGSADEVNIQASELNRTLKVVHSFYSRFTGLPIDTVQEETDRDNFMSPHRAKELGIIDGII</sequence>
<dbReference type="Gene3D" id="3.90.226.10">
    <property type="entry name" value="2-enoyl-CoA Hydratase, Chain A, domain 1"/>
    <property type="match status" value="1"/>
</dbReference>
<dbReference type="GO" id="GO:0004176">
    <property type="term" value="F:ATP-dependent peptidase activity"/>
    <property type="evidence" value="ECO:0007669"/>
    <property type="project" value="InterPro"/>
</dbReference>
<name>A0AAW1QMQ4_9CHLO</name>
<proteinExistence type="inferred from homology"/>
<organism evidence="8 9">
    <name type="scientific">Apatococcus lobatus</name>
    <dbReference type="NCBI Taxonomy" id="904363"/>
    <lineage>
        <taxon>Eukaryota</taxon>
        <taxon>Viridiplantae</taxon>
        <taxon>Chlorophyta</taxon>
        <taxon>core chlorophytes</taxon>
        <taxon>Trebouxiophyceae</taxon>
        <taxon>Chlorellales</taxon>
        <taxon>Chlorellaceae</taxon>
        <taxon>Apatococcus</taxon>
    </lineage>
</organism>
<dbReference type="PANTHER" id="PTHR10381:SF11">
    <property type="entry name" value="ATP-DEPENDENT CLP PROTEASE PROTEOLYTIC SUBUNIT, MITOCHONDRIAL"/>
    <property type="match status" value="1"/>
</dbReference>
<comment type="similarity">
    <text evidence="1 7">Belongs to the peptidase S14 family.</text>
</comment>